<dbReference type="EC" id="2.7.13.3" evidence="2"/>
<feature type="domain" description="PAS" evidence="8">
    <location>
        <begin position="176"/>
        <end position="249"/>
    </location>
</feature>
<dbReference type="SUPFAM" id="SSF55785">
    <property type="entry name" value="PYP-like sensor domain (PAS domain)"/>
    <property type="match status" value="2"/>
</dbReference>
<dbReference type="PROSITE" id="PS50110">
    <property type="entry name" value="RESPONSE_REGULATORY"/>
    <property type="match status" value="1"/>
</dbReference>
<dbReference type="InterPro" id="IPR036097">
    <property type="entry name" value="HisK_dim/P_sf"/>
</dbReference>
<dbReference type="Pfam" id="PF00072">
    <property type="entry name" value="Response_reg"/>
    <property type="match status" value="1"/>
</dbReference>
<dbReference type="InterPro" id="IPR005467">
    <property type="entry name" value="His_kinase_dom"/>
</dbReference>
<dbReference type="PROSITE" id="PS50112">
    <property type="entry name" value="PAS"/>
    <property type="match status" value="2"/>
</dbReference>
<dbReference type="EMBL" id="FYEH01000009">
    <property type="protein sequence ID" value="SNB72086.1"/>
    <property type="molecule type" value="Genomic_DNA"/>
</dbReference>
<dbReference type="InterPro" id="IPR003661">
    <property type="entry name" value="HisK_dim/P_dom"/>
</dbReference>
<dbReference type="Pfam" id="PF00512">
    <property type="entry name" value="HisKA"/>
    <property type="match status" value="1"/>
</dbReference>
<dbReference type="AlphaFoldDB" id="A0A212RI88"/>
<dbReference type="InterPro" id="IPR000700">
    <property type="entry name" value="PAS-assoc_C"/>
</dbReference>
<dbReference type="Pfam" id="PF02518">
    <property type="entry name" value="HATPase_c"/>
    <property type="match status" value="1"/>
</dbReference>
<dbReference type="InterPro" id="IPR035965">
    <property type="entry name" value="PAS-like_dom_sf"/>
</dbReference>
<dbReference type="SMART" id="SM00086">
    <property type="entry name" value="PAC"/>
    <property type="match status" value="2"/>
</dbReference>
<dbReference type="InterPro" id="IPR003594">
    <property type="entry name" value="HATPase_dom"/>
</dbReference>
<dbReference type="CDD" id="cd00130">
    <property type="entry name" value="PAS"/>
    <property type="match status" value="2"/>
</dbReference>
<accession>A0A212RI88</accession>
<dbReference type="SUPFAM" id="SSF52172">
    <property type="entry name" value="CheY-like"/>
    <property type="match status" value="1"/>
</dbReference>
<evidence type="ECO:0000259" key="7">
    <source>
        <dbReference type="PROSITE" id="PS50110"/>
    </source>
</evidence>
<sequence>MMDEEATSAQLRQAALDLEEKYRATVELSPAMHWVADAKGRLIDVPERLTTLTGLDRDQLLGDGWQQLIHPDDLAGVIEAREAALRADQGDGIEFRARLKAGAYRWMRTRAQPRYDAEGRVVRWYGAAEDITDRREADTALREMTATFEERIAARTAELEAVMRERKAVQAGRAELEQRFAIFIEEVSDYAIMMLEPDGLIANWNTGAERIKGYTAREVIGKHFRTFYPPEAQAAGLPEWALKTAIERGRFVHEGWRVRKDGSCFWASVVLQPIHDENNQLLGFTKITRDITERREAQRALDEAREQLFQAQKLEAVGQLTGGIAHDFNNLLQAIGGALYLIRRRHLQGRTEEVVQLVDHALSATDRAASLTHRLLAFARRQPLDPRAVDANALIRNALQLIQGTIDAEIELKLDLDPALWTTFCDPHQLEAALINLAVNARDAMRGGGSLTISTRNSAAKADSDDEQIAIAVTDTGIGMEQETVERAFEPFFTTKPIGHGTGLGLSMIHGFAHQSLGRVTLESTPGKGTTATIWLPRHLGPAEPLEPVDRDEDVDRAAERKVVLVVEDEPLVRELVTTMLDEMGHNVVAADDGLQGLKVLRSSRRIDLLLSDIGLPGLTGRKMVEAMRPLRPDLPVILMTGFAHEVEQADKPLGAHVSLLPKPFTMSALTDRVRSVLEDQEG</sequence>
<dbReference type="InterPro" id="IPR013655">
    <property type="entry name" value="PAS_fold_3"/>
</dbReference>
<evidence type="ECO:0000256" key="1">
    <source>
        <dbReference type="ARBA" id="ARBA00000085"/>
    </source>
</evidence>
<dbReference type="Pfam" id="PF08447">
    <property type="entry name" value="PAS_3"/>
    <property type="match status" value="1"/>
</dbReference>
<dbReference type="GO" id="GO:0000155">
    <property type="term" value="F:phosphorelay sensor kinase activity"/>
    <property type="evidence" value="ECO:0007669"/>
    <property type="project" value="InterPro"/>
</dbReference>
<dbReference type="PROSITE" id="PS50109">
    <property type="entry name" value="HIS_KIN"/>
    <property type="match status" value="1"/>
</dbReference>
<dbReference type="SMART" id="SM00388">
    <property type="entry name" value="HisKA"/>
    <property type="match status" value="1"/>
</dbReference>
<keyword evidence="3 4" id="KW-0597">Phosphoprotein</keyword>
<evidence type="ECO:0000313" key="11">
    <source>
        <dbReference type="Proteomes" id="UP000197065"/>
    </source>
</evidence>
<feature type="coiled-coil region" evidence="5">
    <location>
        <begin position="287"/>
        <end position="314"/>
    </location>
</feature>
<dbReference type="InterPro" id="IPR000014">
    <property type="entry name" value="PAS"/>
</dbReference>
<evidence type="ECO:0000256" key="4">
    <source>
        <dbReference type="PROSITE-ProRule" id="PRU00169"/>
    </source>
</evidence>
<dbReference type="NCBIfam" id="TIGR00229">
    <property type="entry name" value="sensory_box"/>
    <property type="match status" value="2"/>
</dbReference>
<evidence type="ECO:0000259" key="9">
    <source>
        <dbReference type="PROSITE" id="PS50113"/>
    </source>
</evidence>
<dbReference type="Pfam" id="PF13426">
    <property type="entry name" value="PAS_9"/>
    <property type="match status" value="1"/>
</dbReference>
<dbReference type="SUPFAM" id="SSF55874">
    <property type="entry name" value="ATPase domain of HSP90 chaperone/DNA topoisomerase II/histidine kinase"/>
    <property type="match status" value="1"/>
</dbReference>
<dbReference type="SMART" id="SM00448">
    <property type="entry name" value="REC"/>
    <property type="match status" value="1"/>
</dbReference>
<organism evidence="10 11">
    <name type="scientific">Arboricoccus pini</name>
    <dbReference type="NCBI Taxonomy" id="1963835"/>
    <lineage>
        <taxon>Bacteria</taxon>
        <taxon>Pseudomonadati</taxon>
        <taxon>Pseudomonadota</taxon>
        <taxon>Alphaproteobacteria</taxon>
        <taxon>Geminicoccales</taxon>
        <taxon>Geminicoccaceae</taxon>
        <taxon>Arboricoccus</taxon>
    </lineage>
</organism>
<gene>
    <name evidence="10" type="ORF">SAMN07250955_10931</name>
</gene>
<feature type="modified residue" description="4-aspartylphosphate" evidence="4">
    <location>
        <position position="613"/>
    </location>
</feature>
<dbReference type="Gene3D" id="1.10.287.130">
    <property type="match status" value="1"/>
</dbReference>
<evidence type="ECO:0000259" key="8">
    <source>
        <dbReference type="PROSITE" id="PS50112"/>
    </source>
</evidence>
<evidence type="ECO:0000256" key="2">
    <source>
        <dbReference type="ARBA" id="ARBA00012438"/>
    </source>
</evidence>
<dbReference type="InterPro" id="IPR001789">
    <property type="entry name" value="Sig_transdc_resp-reg_receiver"/>
</dbReference>
<feature type="domain" description="Histidine kinase" evidence="6">
    <location>
        <begin position="323"/>
        <end position="540"/>
    </location>
</feature>
<evidence type="ECO:0000313" key="10">
    <source>
        <dbReference type="EMBL" id="SNB72086.1"/>
    </source>
</evidence>
<feature type="domain" description="PAS" evidence="8">
    <location>
        <begin position="18"/>
        <end position="88"/>
    </location>
</feature>
<dbReference type="SMART" id="SM00387">
    <property type="entry name" value="HATPase_c"/>
    <property type="match status" value="1"/>
</dbReference>
<dbReference type="InterPro" id="IPR001610">
    <property type="entry name" value="PAC"/>
</dbReference>
<dbReference type="InterPro" id="IPR036890">
    <property type="entry name" value="HATPase_C_sf"/>
</dbReference>
<reference evidence="10 11" key="1">
    <citation type="submission" date="2017-06" db="EMBL/GenBank/DDBJ databases">
        <authorList>
            <person name="Kim H.J."/>
            <person name="Triplett B.A."/>
        </authorList>
    </citation>
    <scope>NUCLEOTIDE SEQUENCE [LARGE SCALE GENOMIC DNA]</scope>
    <source>
        <strain evidence="10 11">B29T1</strain>
    </source>
</reference>
<dbReference type="Gene3D" id="3.30.450.20">
    <property type="entry name" value="PAS domain"/>
    <property type="match status" value="2"/>
</dbReference>
<comment type="catalytic activity">
    <reaction evidence="1">
        <text>ATP + protein L-histidine = ADP + protein N-phospho-L-histidine.</text>
        <dbReference type="EC" id="2.7.13.3"/>
    </reaction>
</comment>
<dbReference type="InterPro" id="IPR011006">
    <property type="entry name" value="CheY-like_superfamily"/>
</dbReference>
<evidence type="ECO:0000259" key="6">
    <source>
        <dbReference type="PROSITE" id="PS50109"/>
    </source>
</evidence>
<dbReference type="Proteomes" id="UP000197065">
    <property type="component" value="Unassembled WGS sequence"/>
</dbReference>
<evidence type="ECO:0000256" key="3">
    <source>
        <dbReference type="ARBA" id="ARBA00022553"/>
    </source>
</evidence>
<evidence type="ECO:0000256" key="5">
    <source>
        <dbReference type="SAM" id="Coils"/>
    </source>
</evidence>
<dbReference type="PANTHER" id="PTHR43065:SF49">
    <property type="entry name" value="HISTIDINE KINASE"/>
    <property type="match status" value="1"/>
</dbReference>
<dbReference type="PRINTS" id="PR00344">
    <property type="entry name" value="BCTRLSENSOR"/>
</dbReference>
<name>A0A212RI88_9PROT</name>
<dbReference type="PANTHER" id="PTHR43065">
    <property type="entry name" value="SENSOR HISTIDINE KINASE"/>
    <property type="match status" value="1"/>
</dbReference>
<keyword evidence="11" id="KW-1185">Reference proteome</keyword>
<dbReference type="SMART" id="SM00091">
    <property type="entry name" value="PAS"/>
    <property type="match status" value="2"/>
</dbReference>
<protein>
    <recommendedName>
        <fullName evidence="2">histidine kinase</fullName>
        <ecNumber evidence="2">2.7.13.3</ecNumber>
    </recommendedName>
</protein>
<keyword evidence="5" id="KW-0175">Coiled coil</keyword>
<proteinExistence type="predicted"/>
<feature type="domain" description="PAC" evidence="9">
    <location>
        <begin position="91"/>
        <end position="143"/>
    </location>
</feature>
<dbReference type="Gene3D" id="3.30.565.10">
    <property type="entry name" value="Histidine kinase-like ATPase, C-terminal domain"/>
    <property type="match status" value="1"/>
</dbReference>
<feature type="domain" description="Response regulatory" evidence="7">
    <location>
        <begin position="563"/>
        <end position="678"/>
    </location>
</feature>
<dbReference type="SUPFAM" id="SSF47384">
    <property type="entry name" value="Homodimeric domain of signal transducing histidine kinase"/>
    <property type="match status" value="1"/>
</dbReference>
<dbReference type="RefSeq" id="WP_165769603.1">
    <property type="nucleotide sequence ID" value="NZ_FYEH01000009.1"/>
</dbReference>
<feature type="domain" description="PAC" evidence="9">
    <location>
        <begin position="251"/>
        <end position="303"/>
    </location>
</feature>
<dbReference type="PROSITE" id="PS50113">
    <property type="entry name" value="PAC"/>
    <property type="match status" value="2"/>
</dbReference>
<dbReference type="Gene3D" id="3.40.50.2300">
    <property type="match status" value="1"/>
</dbReference>
<dbReference type="InterPro" id="IPR004358">
    <property type="entry name" value="Sig_transdc_His_kin-like_C"/>
</dbReference>